<keyword evidence="10" id="KW-1185">Reference proteome</keyword>
<comment type="pathway">
    <text evidence="1">Phospholipid metabolism; phosphatidylcholine biosynthesis.</text>
</comment>
<comment type="pathway">
    <text evidence="2">Lipid metabolism.</text>
</comment>
<evidence type="ECO:0000256" key="1">
    <source>
        <dbReference type="ARBA" id="ARBA00004969"/>
    </source>
</evidence>
<sequence length="481" mass="55634">MESFRGPISSRCTENNTGSVRDAMKNYWLGYSQNANVAEMLCDSDGAEISKKELPEVLGFLPDMRGKKVLELAGGVGRFTGIIAQQACHVTTVDFMEPFIEESKKNNKNQTNIDYIIDDVNNLEFENESFDLIFSNWLLCYFCEDDLHKLLCRLLMWLKDCGFLFVRESCYESSGNMQVDTTNPSIYRFPECYNNYFQSTSVKSDDHTRWGFSLRFTRNIQSYIKFKGNRNQICWLVQKKRLSDETLDCDYEEFLRNKQNSKKDILRYEKIFGEGFTDIGGLQMLQEFTNKLHFRPEQKVLHVGCGIGGDDIYMAKVCFEIGDITDRQYPRDFFDVIIGGGAMRHVRNKKALMAHFFDWLKAGGSLVISDFCLGEDPTKLQARGSLKADDCKLYTSKEYSEIIEGAGFVEVKSEDRSKQMTAFLKRARMKITENLQEYLEDFSNDDLNTLVTRCNNEVKRYETKDQIWCLFSAQKPAPAYR</sequence>
<dbReference type="Pfam" id="PF08241">
    <property type="entry name" value="Methyltransf_11"/>
    <property type="match status" value="1"/>
</dbReference>
<dbReference type="Gene3D" id="3.40.50.150">
    <property type="entry name" value="Vaccinia Virus protein VP39"/>
    <property type="match status" value="2"/>
</dbReference>
<organism evidence="9 10">
    <name type="scientific">Holothuria leucospilota</name>
    <name type="common">Black long sea cucumber</name>
    <name type="synonym">Mertensiothuria leucospilota</name>
    <dbReference type="NCBI Taxonomy" id="206669"/>
    <lineage>
        <taxon>Eukaryota</taxon>
        <taxon>Metazoa</taxon>
        <taxon>Echinodermata</taxon>
        <taxon>Eleutherozoa</taxon>
        <taxon>Echinozoa</taxon>
        <taxon>Holothuroidea</taxon>
        <taxon>Aspidochirotacea</taxon>
        <taxon>Aspidochirotida</taxon>
        <taxon>Holothuriidae</taxon>
        <taxon>Holothuria</taxon>
    </lineage>
</organism>
<evidence type="ECO:0000313" key="9">
    <source>
        <dbReference type="EMBL" id="KAJ8022972.1"/>
    </source>
</evidence>
<evidence type="ECO:0000256" key="3">
    <source>
        <dbReference type="ARBA" id="ARBA00022603"/>
    </source>
</evidence>
<evidence type="ECO:0000256" key="4">
    <source>
        <dbReference type="ARBA" id="ARBA00022679"/>
    </source>
</evidence>
<evidence type="ECO:0000256" key="6">
    <source>
        <dbReference type="ARBA" id="ARBA00047619"/>
    </source>
</evidence>
<dbReference type="CDD" id="cd02440">
    <property type="entry name" value="AdoMet_MTases"/>
    <property type="match status" value="1"/>
</dbReference>
<evidence type="ECO:0000256" key="5">
    <source>
        <dbReference type="ARBA" id="ARBA00035674"/>
    </source>
</evidence>
<evidence type="ECO:0000259" key="8">
    <source>
        <dbReference type="Pfam" id="PF08241"/>
    </source>
</evidence>
<keyword evidence="4" id="KW-0808">Transferase</keyword>
<proteinExistence type="predicted"/>
<dbReference type="EC" id="2.1.1.103" evidence="5"/>
<dbReference type="PANTHER" id="PTHR44307">
    <property type="entry name" value="PHOSPHOETHANOLAMINE METHYLTRANSFERASE"/>
    <property type="match status" value="1"/>
</dbReference>
<dbReference type="Proteomes" id="UP001152320">
    <property type="component" value="Chromosome 20"/>
</dbReference>
<dbReference type="InterPro" id="IPR013216">
    <property type="entry name" value="Methyltransf_11"/>
</dbReference>
<name>A0A9Q0YI39_HOLLE</name>
<dbReference type="AlphaFoldDB" id="A0A9Q0YI39"/>
<feature type="domain" description="Methyltransferase type 11" evidence="8">
    <location>
        <begin position="70"/>
        <end position="165"/>
    </location>
</feature>
<protein>
    <recommendedName>
        <fullName evidence="5">phosphoethanolamine N-methyltransferase</fullName>
        <ecNumber evidence="5">2.1.1.103</ecNumber>
    </recommendedName>
</protein>
<comment type="catalytic activity">
    <reaction evidence="7">
        <text>N-methylethanolamine phosphate + S-adenosyl-L-methionine = N,N-dimethylethanolamine phosphate + S-adenosyl-L-homocysteine + H(+)</text>
        <dbReference type="Rhea" id="RHEA:25321"/>
        <dbReference type="ChEBI" id="CHEBI:15378"/>
        <dbReference type="ChEBI" id="CHEBI:57781"/>
        <dbReference type="ChEBI" id="CHEBI:57856"/>
        <dbReference type="ChEBI" id="CHEBI:58641"/>
        <dbReference type="ChEBI" id="CHEBI:59789"/>
        <dbReference type="EC" id="2.1.1.103"/>
    </reaction>
    <physiologicalReaction direction="left-to-right" evidence="7">
        <dbReference type="Rhea" id="RHEA:25322"/>
    </physiologicalReaction>
</comment>
<dbReference type="OrthoDB" id="8300214at2759"/>
<dbReference type="Pfam" id="PF13489">
    <property type="entry name" value="Methyltransf_23"/>
    <property type="match status" value="1"/>
</dbReference>
<comment type="catalytic activity">
    <reaction evidence="6">
        <text>N,N-dimethylethanolamine phosphate + S-adenosyl-L-methionine = phosphocholine + S-adenosyl-L-homocysteine + H(+)</text>
        <dbReference type="Rhea" id="RHEA:25325"/>
        <dbReference type="ChEBI" id="CHEBI:15378"/>
        <dbReference type="ChEBI" id="CHEBI:57856"/>
        <dbReference type="ChEBI" id="CHEBI:58641"/>
        <dbReference type="ChEBI" id="CHEBI:59789"/>
        <dbReference type="ChEBI" id="CHEBI:295975"/>
        <dbReference type="EC" id="2.1.1.103"/>
    </reaction>
    <physiologicalReaction direction="left-to-right" evidence="6">
        <dbReference type="Rhea" id="RHEA:25326"/>
    </physiologicalReaction>
</comment>
<dbReference type="InterPro" id="IPR029063">
    <property type="entry name" value="SAM-dependent_MTases_sf"/>
</dbReference>
<gene>
    <name evidence="9" type="ORF">HOLleu_38022</name>
</gene>
<accession>A0A9Q0YI39</accession>
<comment type="caution">
    <text evidence="9">The sequence shown here is derived from an EMBL/GenBank/DDBJ whole genome shotgun (WGS) entry which is preliminary data.</text>
</comment>
<dbReference type="EMBL" id="JAIZAY010000020">
    <property type="protein sequence ID" value="KAJ8022972.1"/>
    <property type="molecule type" value="Genomic_DNA"/>
</dbReference>
<evidence type="ECO:0000256" key="7">
    <source>
        <dbReference type="ARBA" id="ARBA00047841"/>
    </source>
</evidence>
<reference evidence="9" key="1">
    <citation type="submission" date="2021-10" db="EMBL/GenBank/DDBJ databases">
        <title>Tropical sea cucumber genome reveals ecological adaptation and Cuvierian tubules defense mechanism.</title>
        <authorList>
            <person name="Chen T."/>
        </authorList>
    </citation>
    <scope>NUCLEOTIDE SEQUENCE</scope>
    <source>
        <strain evidence="9">Nanhai2018</strain>
        <tissue evidence="9">Muscle</tissue>
    </source>
</reference>
<keyword evidence="3" id="KW-0489">Methyltransferase</keyword>
<dbReference type="GO" id="GO:0032259">
    <property type="term" value="P:methylation"/>
    <property type="evidence" value="ECO:0007669"/>
    <property type="project" value="UniProtKB-KW"/>
</dbReference>
<evidence type="ECO:0000256" key="2">
    <source>
        <dbReference type="ARBA" id="ARBA00005189"/>
    </source>
</evidence>
<evidence type="ECO:0000313" key="10">
    <source>
        <dbReference type="Proteomes" id="UP001152320"/>
    </source>
</evidence>
<dbReference type="GO" id="GO:0000234">
    <property type="term" value="F:phosphoethanolamine N-methyltransferase activity"/>
    <property type="evidence" value="ECO:0007669"/>
    <property type="project" value="UniProtKB-EC"/>
</dbReference>
<dbReference type="SUPFAM" id="SSF53335">
    <property type="entry name" value="S-adenosyl-L-methionine-dependent methyltransferases"/>
    <property type="match status" value="2"/>
</dbReference>
<dbReference type="PANTHER" id="PTHR44307:SF2">
    <property type="entry name" value="PHOSPHOETHANOLAMINE METHYLTRANSFERASE ISOFORM X1"/>
    <property type="match status" value="1"/>
</dbReference>